<dbReference type="OrthoDB" id="6271264at2"/>
<organism evidence="2 3">
    <name type="scientific">Shewanella hanedai</name>
    <name type="common">Alteromonas hanedai</name>
    <dbReference type="NCBI Taxonomy" id="25"/>
    <lineage>
        <taxon>Bacteria</taxon>
        <taxon>Pseudomonadati</taxon>
        <taxon>Pseudomonadota</taxon>
        <taxon>Gammaproteobacteria</taxon>
        <taxon>Alteromonadales</taxon>
        <taxon>Shewanellaceae</taxon>
        <taxon>Shewanella</taxon>
    </lineage>
</organism>
<evidence type="ECO:0000313" key="3">
    <source>
        <dbReference type="Proteomes" id="UP000318126"/>
    </source>
</evidence>
<dbReference type="EMBL" id="VKGK01000005">
    <property type="protein sequence ID" value="TRY15313.1"/>
    <property type="molecule type" value="Genomic_DNA"/>
</dbReference>
<keyword evidence="1" id="KW-0732">Signal</keyword>
<dbReference type="AlphaFoldDB" id="A0A553JS72"/>
<protein>
    <submittedName>
        <fullName evidence="2">DUF3466 family protein</fullName>
    </submittedName>
</protein>
<feature type="chain" id="PRO_5022104303" evidence="1">
    <location>
        <begin position="26"/>
        <end position="640"/>
    </location>
</feature>
<evidence type="ECO:0000313" key="2">
    <source>
        <dbReference type="EMBL" id="TRY15313.1"/>
    </source>
</evidence>
<evidence type="ECO:0000256" key="1">
    <source>
        <dbReference type="SAM" id="SignalP"/>
    </source>
</evidence>
<feature type="signal peptide" evidence="1">
    <location>
        <begin position="1"/>
        <end position="25"/>
    </location>
</feature>
<proteinExistence type="predicted"/>
<dbReference type="Proteomes" id="UP000318126">
    <property type="component" value="Unassembled WGS sequence"/>
</dbReference>
<reference evidence="3" key="1">
    <citation type="submission" date="2019-07" db="EMBL/GenBank/DDBJ databases">
        <title>Shewanella sp. YLB-08 draft genomic sequence.</title>
        <authorList>
            <person name="Yu L."/>
        </authorList>
    </citation>
    <scope>NUCLEOTIDE SEQUENCE [LARGE SCALE GENOMIC DNA]</scope>
    <source>
        <strain evidence="3">JCM 20706</strain>
    </source>
</reference>
<name>A0A553JS72_SHEHA</name>
<gene>
    <name evidence="2" type="ORF">FN961_06495</name>
</gene>
<dbReference type="Pfam" id="PF11949">
    <property type="entry name" value="DUF3466"/>
    <property type="match status" value="1"/>
</dbReference>
<dbReference type="RefSeq" id="WP_143563743.1">
    <property type="nucleotide sequence ID" value="NZ_BMPL01000004.1"/>
</dbReference>
<keyword evidence="3" id="KW-1185">Reference proteome</keyword>
<sequence>MKFTLDKALSLVAVGVIGALQGVQAAPVYEIKNLSEVYQSDSDSAELIGTLQKTRNGYGMAINADGESVAIAKGRKKLTVSEDDDDGVIDIEDGIAPEERITFSIDKPIIANNFSFIASEFDSAKPWLPVFDSVNSTTDPSLTDADVPETINSVDVYYFGINDTGTKVGSMTSKELTEPYDGTNADQDFWYYREFEERGFSKDESGTELQLTPPCTWYEKDTACSNTPGAADDEDRVNIGGYSVAAAINNANLVVGYAGTELTNDSKTRIDTCIAGDTYPTDICIQKEQYPDSNGNSRINYHVRAYVWELNADGSEVAGTQTLPLGFETTSETSYTAQGLGINDSGVVVGRSHNKRPGNDDRISFDAFYWTPDGVDGAYQAHWVSMIDDRYQSIAYGINNSGILVGSYKQYIEGYIRDKFFYFDTNNPDSKIVTPNDFYNSLSDLGSKPKDINDKGQVVGSIETTHEKDKPRPKSGFLFDKEATEFNDLNKLLTCESKGFEKNSDNEWVREKVEVTSGGVLLAYSKDIKVVEANSINEDGVIVGTAFVRKPQYQLDTNGNLVIENGEPVFAVDGNGDPLTSYLPRMVVLQTDGAVADEAWLAANNCVDDNGEDENYVRKGAASFAWLFALPLLWFRRRFK</sequence>
<comment type="caution">
    <text evidence="2">The sequence shown here is derived from an EMBL/GenBank/DDBJ whole genome shotgun (WGS) entry which is preliminary data.</text>
</comment>
<accession>A0A553JS72</accession>
<dbReference type="InterPro" id="IPR022562">
    <property type="entry name" value="DUF3466"/>
</dbReference>